<proteinExistence type="predicted"/>
<evidence type="ECO:0000256" key="1">
    <source>
        <dbReference type="SAM" id="MobiDB-lite"/>
    </source>
</evidence>
<feature type="compositionally biased region" description="Acidic residues" evidence="1">
    <location>
        <begin position="79"/>
        <end position="88"/>
    </location>
</feature>
<comment type="caution">
    <text evidence="2">The sequence shown here is derived from an EMBL/GenBank/DDBJ whole genome shotgun (WGS) entry which is preliminary data.</text>
</comment>
<dbReference type="Proteomes" id="UP001066276">
    <property type="component" value="Chromosome 12"/>
</dbReference>
<dbReference type="AlphaFoldDB" id="A0AAV7L1P3"/>
<gene>
    <name evidence="2" type="ORF">NDU88_003383</name>
</gene>
<keyword evidence="3" id="KW-1185">Reference proteome</keyword>
<evidence type="ECO:0000313" key="2">
    <source>
        <dbReference type="EMBL" id="KAJ1083223.1"/>
    </source>
</evidence>
<feature type="compositionally biased region" description="Basic and acidic residues" evidence="1">
    <location>
        <begin position="66"/>
        <end position="78"/>
    </location>
</feature>
<feature type="region of interest" description="Disordered" evidence="1">
    <location>
        <begin position="1"/>
        <end position="101"/>
    </location>
</feature>
<organism evidence="2 3">
    <name type="scientific">Pleurodeles waltl</name>
    <name type="common">Iberian ribbed newt</name>
    <dbReference type="NCBI Taxonomy" id="8319"/>
    <lineage>
        <taxon>Eukaryota</taxon>
        <taxon>Metazoa</taxon>
        <taxon>Chordata</taxon>
        <taxon>Craniata</taxon>
        <taxon>Vertebrata</taxon>
        <taxon>Euteleostomi</taxon>
        <taxon>Amphibia</taxon>
        <taxon>Batrachia</taxon>
        <taxon>Caudata</taxon>
        <taxon>Salamandroidea</taxon>
        <taxon>Salamandridae</taxon>
        <taxon>Pleurodelinae</taxon>
        <taxon>Pleurodeles</taxon>
    </lineage>
</organism>
<feature type="compositionally biased region" description="Basic and acidic residues" evidence="1">
    <location>
        <begin position="89"/>
        <end position="101"/>
    </location>
</feature>
<name>A0AAV7L1P3_PLEWA</name>
<accession>A0AAV7L1P3</accession>
<dbReference type="EMBL" id="JANPWB010000016">
    <property type="protein sequence ID" value="KAJ1083223.1"/>
    <property type="molecule type" value="Genomic_DNA"/>
</dbReference>
<evidence type="ECO:0000313" key="3">
    <source>
        <dbReference type="Proteomes" id="UP001066276"/>
    </source>
</evidence>
<feature type="compositionally biased region" description="Basic and acidic residues" evidence="1">
    <location>
        <begin position="41"/>
        <end position="51"/>
    </location>
</feature>
<reference evidence="2" key="1">
    <citation type="journal article" date="2022" name="bioRxiv">
        <title>Sequencing and chromosome-scale assembly of the giantPleurodeles waltlgenome.</title>
        <authorList>
            <person name="Brown T."/>
            <person name="Elewa A."/>
            <person name="Iarovenko S."/>
            <person name="Subramanian E."/>
            <person name="Araus A.J."/>
            <person name="Petzold A."/>
            <person name="Susuki M."/>
            <person name="Suzuki K.-i.T."/>
            <person name="Hayashi T."/>
            <person name="Toyoda A."/>
            <person name="Oliveira C."/>
            <person name="Osipova E."/>
            <person name="Leigh N.D."/>
            <person name="Simon A."/>
            <person name="Yun M.H."/>
        </authorList>
    </citation>
    <scope>NUCLEOTIDE SEQUENCE</scope>
    <source>
        <strain evidence="2">20211129_DDA</strain>
        <tissue evidence="2">Liver</tissue>
    </source>
</reference>
<sequence>MSDCDTSGRFTIKCPGGTSERCSASQDVEHFRGRNIIAHTMPEEKEIRRDSGLSPTDGIVNQEGPVGERDAGPEKHWEDEQEREEIEEESPREHTKNPAPP</sequence>
<protein>
    <submittedName>
        <fullName evidence="2">Uncharacterized protein</fullName>
    </submittedName>
</protein>